<accession>A0A0C9VGW4</accession>
<evidence type="ECO:0000256" key="1">
    <source>
        <dbReference type="SAM" id="MobiDB-lite"/>
    </source>
</evidence>
<dbReference type="Proteomes" id="UP000053820">
    <property type="component" value="Unassembled WGS sequence"/>
</dbReference>
<feature type="compositionally biased region" description="Acidic residues" evidence="1">
    <location>
        <begin position="70"/>
        <end position="81"/>
    </location>
</feature>
<sequence>MLSGWITARSTRNEGMICAAQLGVMKGFSRPKRPTQLASEGVRNNTETVILVDVEDTHNTSVGQPSVEFHDDEMESSDYESLESAYHSVSSGDLSVETVQVDPDSDSDSDMENAPCENRDDLDIALSISETYRLLDLSKEKSSSGLASLQQFANDVCPGVYVSFTKVNFKVLDDKIVKPLGVYGSKEEIVKFMTTMGSIDDMM</sequence>
<name>A0A0C9VGW4_9AGAM</name>
<gene>
    <name evidence="2" type="ORF">HYDPIDRAFT_28195</name>
</gene>
<reference evidence="2 3" key="1">
    <citation type="submission" date="2014-04" db="EMBL/GenBank/DDBJ databases">
        <title>Evolutionary Origins and Diversification of the Mycorrhizal Mutualists.</title>
        <authorList>
            <consortium name="DOE Joint Genome Institute"/>
            <consortium name="Mycorrhizal Genomics Consortium"/>
            <person name="Kohler A."/>
            <person name="Kuo A."/>
            <person name="Nagy L.G."/>
            <person name="Floudas D."/>
            <person name="Copeland A."/>
            <person name="Barry K.W."/>
            <person name="Cichocki N."/>
            <person name="Veneault-Fourrey C."/>
            <person name="LaButti K."/>
            <person name="Lindquist E.A."/>
            <person name="Lipzen A."/>
            <person name="Lundell T."/>
            <person name="Morin E."/>
            <person name="Murat C."/>
            <person name="Riley R."/>
            <person name="Ohm R."/>
            <person name="Sun H."/>
            <person name="Tunlid A."/>
            <person name="Henrissat B."/>
            <person name="Grigoriev I.V."/>
            <person name="Hibbett D.S."/>
            <person name="Martin F."/>
        </authorList>
    </citation>
    <scope>NUCLEOTIDE SEQUENCE [LARGE SCALE GENOMIC DNA]</scope>
    <source>
        <strain evidence="2 3">MD-312</strain>
    </source>
</reference>
<evidence type="ECO:0000313" key="2">
    <source>
        <dbReference type="EMBL" id="KIJ64839.1"/>
    </source>
</evidence>
<dbReference type="EMBL" id="KN839845">
    <property type="protein sequence ID" value="KIJ64839.1"/>
    <property type="molecule type" value="Genomic_DNA"/>
</dbReference>
<evidence type="ECO:0000313" key="3">
    <source>
        <dbReference type="Proteomes" id="UP000053820"/>
    </source>
</evidence>
<dbReference type="AlphaFoldDB" id="A0A0C9VGW4"/>
<organism evidence="2 3">
    <name type="scientific">Hydnomerulius pinastri MD-312</name>
    <dbReference type="NCBI Taxonomy" id="994086"/>
    <lineage>
        <taxon>Eukaryota</taxon>
        <taxon>Fungi</taxon>
        <taxon>Dikarya</taxon>
        <taxon>Basidiomycota</taxon>
        <taxon>Agaricomycotina</taxon>
        <taxon>Agaricomycetes</taxon>
        <taxon>Agaricomycetidae</taxon>
        <taxon>Boletales</taxon>
        <taxon>Boletales incertae sedis</taxon>
        <taxon>Leucogyrophana</taxon>
    </lineage>
</organism>
<dbReference type="OrthoDB" id="2343366at2759"/>
<protein>
    <submittedName>
        <fullName evidence="2">Uncharacterized protein</fullName>
    </submittedName>
</protein>
<dbReference type="HOGENOM" id="CLU_1349085_0_0_1"/>
<feature type="region of interest" description="Disordered" evidence="1">
    <location>
        <begin position="60"/>
        <end position="82"/>
    </location>
</feature>
<proteinExistence type="predicted"/>
<keyword evidence="3" id="KW-1185">Reference proteome</keyword>